<gene>
    <name evidence="9" type="primary">msrB</name>
    <name evidence="9" type="ORF">EG849_10005</name>
</gene>
<evidence type="ECO:0000256" key="5">
    <source>
        <dbReference type="ARBA" id="ARBA00022833"/>
    </source>
</evidence>
<evidence type="ECO:0000313" key="10">
    <source>
        <dbReference type="Proteomes" id="UP000271937"/>
    </source>
</evidence>
<dbReference type="PANTHER" id="PTHR10173">
    <property type="entry name" value="METHIONINE SULFOXIDE REDUCTASE"/>
    <property type="match status" value="1"/>
</dbReference>
<dbReference type="InterPro" id="IPR028427">
    <property type="entry name" value="Met_Sox_Rdtase_MsrB"/>
</dbReference>
<dbReference type="Gene3D" id="2.170.150.20">
    <property type="entry name" value="Peptide methionine sulfoxide reductase"/>
    <property type="match status" value="1"/>
</dbReference>
<comment type="cofactor">
    <cofactor evidence="1">
        <name>Zn(2+)</name>
        <dbReference type="ChEBI" id="CHEBI:29105"/>
    </cofactor>
</comment>
<dbReference type="GO" id="GO:0006979">
    <property type="term" value="P:response to oxidative stress"/>
    <property type="evidence" value="ECO:0007669"/>
    <property type="project" value="InterPro"/>
</dbReference>
<feature type="domain" description="MsrB" evidence="8">
    <location>
        <begin position="26"/>
        <end position="146"/>
    </location>
</feature>
<comment type="caution">
    <text evidence="9">The sequence shown here is derived from an EMBL/GenBank/DDBJ whole genome shotgun (WGS) entry which is preliminary data.</text>
</comment>
<evidence type="ECO:0000256" key="7">
    <source>
        <dbReference type="ARBA" id="ARBA00048488"/>
    </source>
</evidence>
<dbReference type="FunFam" id="2.170.150.20:FF:000001">
    <property type="entry name" value="Peptide methionine sulfoxide reductase MsrB"/>
    <property type="match status" value="1"/>
</dbReference>
<dbReference type="GO" id="GO:0005737">
    <property type="term" value="C:cytoplasm"/>
    <property type="evidence" value="ECO:0007669"/>
    <property type="project" value="TreeGrafter"/>
</dbReference>
<dbReference type="EMBL" id="RQVR01000010">
    <property type="protein sequence ID" value="RRJ90840.1"/>
    <property type="molecule type" value="Genomic_DNA"/>
</dbReference>
<dbReference type="InterPro" id="IPR011057">
    <property type="entry name" value="Mss4-like_sf"/>
</dbReference>
<evidence type="ECO:0000256" key="3">
    <source>
        <dbReference type="ARBA" id="ARBA00012499"/>
    </source>
</evidence>
<dbReference type="GO" id="GO:0046872">
    <property type="term" value="F:metal ion binding"/>
    <property type="evidence" value="ECO:0007669"/>
    <property type="project" value="UniProtKB-KW"/>
</dbReference>
<name>A0A3P3W7A2_9FLAO</name>
<protein>
    <recommendedName>
        <fullName evidence="3">peptide-methionine (R)-S-oxide reductase</fullName>
        <ecNumber evidence="3">1.8.4.12</ecNumber>
    </recommendedName>
</protein>
<comment type="similarity">
    <text evidence="2">Belongs to the MsrB Met sulfoxide reductase family.</text>
</comment>
<dbReference type="EC" id="1.8.4.12" evidence="3"/>
<dbReference type="InterPro" id="IPR002579">
    <property type="entry name" value="Met_Sox_Rdtase_MsrB_dom"/>
</dbReference>
<proteinExistence type="inferred from homology"/>
<evidence type="ECO:0000256" key="6">
    <source>
        <dbReference type="ARBA" id="ARBA00023002"/>
    </source>
</evidence>
<dbReference type="PANTHER" id="PTHR10173:SF52">
    <property type="entry name" value="METHIONINE-R-SULFOXIDE REDUCTASE B1"/>
    <property type="match status" value="1"/>
</dbReference>
<dbReference type="SUPFAM" id="SSF51316">
    <property type="entry name" value="Mss4-like"/>
    <property type="match status" value="1"/>
</dbReference>
<dbReference type="Pfam" id="PF01641">
    <property type="entry name" value="SelR"/>
    <property type="match status" value="1"/>
</dbReference>
<dbReference type="RefSeq" id="WP_125012987.1">
    <property type="nucleotide sequence ID" value="NZ_RQVR01000010.1"/>
</dbReference>
<evidence type="ECO:0000256" key="1">
    <source>
        <dbReference type="ARBA" id="ARBA00001947"/>
    </source>
</evidence>
<dbReference type="PROSITE" id="PS51790">
    <property type="entry name" value="MSRB"/>
    <property type="match status" value="1"/>
</dbReference>
<dbReference type="GO" id="GO:0030091">
    <property type="term" value="P:protein repair"/>
    <property type="evidence" value="ECO:0007669"/>
    <property type="project" value="InterPro"/>
</dbReference>
<accession>A0A3P3W7A2</accession>
<dbReference type="Proteomes" id="UP000271937">
    <property type="component" value="Unassembled WGS sequence"/>
</dbReference>
<organism evidence="9 10">
    <name type="scientific">Flavobacterium macacae</name>
    <dbReference type="NCBI Taxonomy" id="2488993"/>
    <lineage>
        <taxon>Bacteria</taxon>
        <taxon>Pseudomonadati</taxon>
        <taxon>Bacteroidota</taxon>
        <taxon>Flavobacteriia</taxon>
        <taxon>Flavobacteriales</taxon>
        <taxon>Flavobacteriaceae</taxon>
        <taxon>Flavobacterium</taxon>
    </lineage>
</organism>
<evidence type="ECO:0000313" key="9">
    <source>
        <dbReference type="EMBL" id="RRJ90840.1"/>
    </source>
</evidence>
<dbReference type="OrthoDB" id="4174719at2"/>
<sequence>MLNWSDILGFADMGNPIPDRRVEKSDDEWMQQLSEQEFYITRKKGTEAKFSGEHCSGYEPGKYGCICCDNELFDSGEKFDSGTGWPSFRLPIKENAIRYQRDGSFGRARIEVMCNVCDSHLGHVFQSGPQRSELRFCINSVSIKKM</sequence>
<dbReference type="AlphaFoldDB" id="A0A3P3W7A2"/>
<evidence type="ECO:0000259" key="8">
    <source>
        <dbReference type="PROSITE" id="PS51790"/>
    </source>
</evidence>
<keyword evidence="6 9" id="KW-0560">Oxidoreductase</keyword>
<keyword evidence="4" id="KW-0479">Metal-binding</keyword>
<comment type="catalytic activity">
    <reaction evidence="7">
        <text>L-methionyl-[protein] + [thioredoxin]-disulfide + H2O = L-methionyl-(R)-S-oxide-[protein] + [thioredoxin]-dithiol</text>
        <dbReference type="Rhea" id="RHEA:24164"/>
        <dbReference type="Rhea" id="RHEA-COMP:10698"/>
        <dbReference type="Rhea" id="RHEA-COMP:10700"/>
        <dbReference type="Rhea" id="RHEA-COMP:12313"/>
        <dbReference type="Rhea" id="RHEA-COMP:12314"/>
        <dbReference type="ChEBI" id="CHEBI:15377"/>
        <dbReference type="ChEBI" id="CHEBI:16044"/>
        <dbReference type="ChEBI" id="CHEBI:29950"/>
        <dbReference type="ChEBI" id="CHEBI:45764"/>
        <dbReference type="ChEBI" id="CHEBI:50058"/>
        <dbReference type="EC" id="1.8.4.12"/>
    </reaction>
</comment>
<evidence type="ECO:0000256" key="2">
    <source>
        <dbReference type="ARBA" id="ARBA00007174"/>
    </source>
</evidence>
<keyword evidence="5" id="KW-0862">Zinc</keyword>
<evidence type="ECO:0000256" key="4">
    <source>
        <dbReference type="ARBA" id="ARBA00022723"/>
    </source>
</evidence>
<keyword evidence="10" id="KW-1185">Reference proteome</keyword>
<dbReference type="NCBIfam" id="TIGR00357">
    <property type="entry name" value="peptide-methionine (R)-S-oxide reductase MsrB"/>
    <property type="match status" value="1"/>
</dbReference>
<dbReference type="GO" id="GO:0033743">
    <property type="term" value="F:peptide-methionine (R)-S-oxide reductase activity"/>
    <property type="evidence" value="ECO:0007669"/>
    <property type="project" value="UniProtKB-EC"/>
</dbReference>
<reference evidence="9 10" key="1">
    <citation type="submission" date="2018-11" db="EMBL/GenBank/DDBJ databases">
        <title>Flavobacterium sp. nov., YIM 102600 draft genome.</title>
        <authorList>
            <person name="Li G."/>
            <person name="Jiang Y."/>
        </authorList>
    </citation>
    <scope>NUCLEOTIDE SEQUENCE [LARGE SCALE GENOMIC DNA]</scope>
    <source>
        <strain evidence="9 10">YIM 102600</strain>
    </source>
</reference>